<organism evidence="3 4">
    <name type="scientific">Armadillidium nasatum</name>
    <dbReference type="NCBI Taxonomy" id="96803"/>
    <lineage>
        <taxon>Eukaryota</taxon>
        <taxon>Metazoa</taxon>
        <taxon>Ecdysozoa</taxon>
        <taxon>Arthropoda</taxon>
        <taxon>Crustacea</taxon>
        <taxon>Multicrustacea</taxon>
        <taxon>Malacostraca</taxon>
        <taxon>Eumalacostraca</taxon>
        <taxon>Peracarida</taxon>
        <taxon>Isopoda</taxon>
        <taxon>Oniscidea</taxon>
        <taxon>Crinocheta</taxon>
        <taxon>Armadillidiidae</taxon>
        <taxon>Armadillidium</taxon>
    </lineage>
</organism>
<dbReference type="GO" id="GO:0030414">
    <property type="term" value="F:peptidase inhibitor activity"/>
    <property type="evidence" value="ECO:0007669"/>
    <property type="project" value="InterPro"/>
</dbReference>
<feature type="chain" id="PRO_5024323607" description="WAP domain-containing protein" evidence="1">
    <location>
        <begin position="20"/>
        <end position="86"/>
    </location>
</feature>
<dbReference type="Pfam" id="PF00095">
    <property type="entry name" value="WAP"/>
    <property type="match status" value="1"/>
</dbReference>
<evidence type="ECO:0000313" key="3">
    <source>
        <dbReference type="EMBL" id="KAB7496346.1"/>
    </source>
</evidence>
<dbReference type="EMBL" id="SEYY01021465">
    <property type="protein sequence ID" value="KAB7496346.1"/>
    <property type="molecule type" value="Genomic_DNA"/>
</dbReference>
<dbReference type="PROSITE" id="PS51390">
    <property type="entry name" value="WAP"/>
    <property type="match status" value="1"/>
</dbReference>
<dbReference type="GO" id="GO:0005576">
    <property type="term" value="C:extracellular region"/>
    <property type="evidence" value="ECO:0007669"/>
    <property type="project" value="InterPro"/>
</dbReference>
<reference evidence="3 4" key="1">
    <citation type="journal article" date="2019" name="PLoS Biol.">
        <title>Sex chromosomes control vertical transmission of feminizing Wolbachia symbionts in an isopod.</title>
        <authorList>
            <person name="Becking T."/>
            <person name="Chebbi M.A."/>
            <person name="Giraud I."/>
            <person name="Moumen B."/>
            <person name="Laverre T."/>
            <person name="Caubet Y."/>
            <person name="Peccoud J."/>
            <person name="Gilbert C."/>
            <person name="Cordaux R."/>
        </authorList>
    </citation>
    <scope>NUCLEOTIDE SEQUENCE [LARGE SCALE GENOMIC DNA]</scope>
    <source>
        <strain evidence="3">ANa2</strain>
        <tissue evidence="3">Whole body excluding digestive tract and cuticle</tissue>
    </source>
</reference>
<sequence>MKTAVILLCFSVFLISVEGRSQPVIPQCPRDNLMHGPRINCPFRCSSDDDCPGSQLCCHVSYCLNRSCTKPTYVPYNPDFKLITPD</sequence>
<dbReference type="SUPFAM" id="SSF57256">
    <property type="entry name" value="Elafin-like"/>
    <property type="match status" value="1"/>
</dbReference>
<feature type="signal peptide" evidence="1">
    <location>
        <begin position="1"/>
        <end position="19"/>
    </location>
</feature>
<feature type="domain" description="WAP" evidence="2">
    <location>
        <begin position="22"/>
        <end position="72"/>
    </location>
</feature>
<dbReference type="Gene3D" id="4.10.75.10">
    <property type="entry name" value="Elafin-like"/>
    <property type="match status" value="1"/>
</dbReference>
<keyword evidence="4" id="KW-1185">Reference proteome</keyword>
<evidence type="ECO:0000313" key="4">
    <source>
        <dbReference type="Proteomes" id="UP000326759"/>
    </source>
</evidence>
<proteinExistence type="predicted"/>
<dbReference type="AlphaFoldDB" id="A0A5N5SQI9"/>
<dbReference type="InterPro" id="IPR008197">
    <property type="entry name" value="WAP_dom"/>
</dbReference>
<dbReference type="InterPro" id="IPR036645">
    <property type="entry name" value="Elafin-like_sf"/>
</dbReference>
<keyword evidence="1" id="KW-0732">Signal</keyword>
<accession>A0A5N5SQI9</accession>
<evidence type="ECO:0000259" key="2">
    <source>
        <dbReference type="PROSITE" id="PS51390"/>
    </source>
</evidence>
<evidence type="ECO:0000256" key="1">
    <source>
        <dbReference type="SAM" id="SignalP"/>
    </source>
</evidence>
<gene>
    <name evidence="3" type="ORF">Anas_07647</name>
</gene>
<name>A0A5N5SQI9_9CRUS</name>
<protein>
    <recommendedName>
        <fullName evidence="2">WAP domain-containing protein</fullName>
    </recommendedName>
</protein>
<comment type="caution">
    <text evidence="3">The sequence shown here is derived from an EMBL/GenBank/DDBJ whole genome shotgun (WGS) entry which is preliminary data.</text>
</comment>
<dbReference type="Proteomes" id="UP000326759">
    <property type="component" value="Unassembled WGS sequence"/>
</dbReference>